<evidence type="ECO:0000313" key="4">
    <source>
        <dbReference type="Proteomes" id="UP000664940"/>
    </source>
</evidence>
<organism evidence="3 4">
    <name type="scientific">Phyllostomus discolor</name>
    <name type="common">pale spear-nosed bat</name>
    <dbReference type="NCBI Taxonomy" id="89673"/>
    <lineage>
        <taxon>Eukaryota</taxon>
        <taxon>Metazoa</taxon>
        <taxon>Chordata</taxon>
        <taxon>Craniata</taxon>
        <taxon>Vertebrata</taxon>
        <taxon>Euteleostomi</taxon>
        <taxon>Mammalia</taxon>
        <taxon>Eutheria</taxon>
        <taxon>Laurasiatheria</taxon>
        <taxon>Chiroptera</taxon>
        <taxon>Yangochiroptera</taxon>
        <taxon>Phyllostomidae</taxon>
        <taxon>Phyllostominae</taxon>
        <taxon>Phyllostomus</taxon>
    </lineage>
</organism>
<feature type="domain" description="NIPSNAP" evidence="2">
    <location>
        <begin position="14"/>
        <end position="67"/>
    </location>
</feature>
<dbReference type="InterPro" id="IPR011008">
    <property type="entry name" value="Dimeric_a/b-barrel"/>
</dbReference>
<comment type="similarity">
    <text evidence="1">Belongs to the NipSnap family.</text>
</comment>
<name>A0A834BBC4_9CHIR</name>
<dbReference type="PANTHER" id="PTHR21017">
    <property type="entry name" value="NIPSNAP-RELATED"/>
    <property type="match status" value="1"/>
</dbReference>
<dbReference type="Gene3D" id="3.30.70.100">
    <property type="match status" value="1"/>
</dbReference>
<evidence type="ECO:0000256" key="1">
    <source>
        <dbReference type="ARBA" id="ARBA00005291"/>
    </source>
</evidence>
<dbReference type="SUPFAM" id="SSF54909">
    <property type="entry name" value="Dimeric alpha+beta barrel"/>
    <property type="match status" value="1"/>
</dbReference>
<sequence>MGCRLDIPGSSLISSVWLFLAYKDLQTREDIRNAAWHKHGWEELVYYTVPLIQEMESRIMIPLKTSPLQ</sequence>
<gene>
    <name evidence="3" type="ORF">HJG60_013832</name>
</gene>
<comment type="caution">
    <text evidence="3">The sequence shown here is derived from an EMBL/GenBank/DDBJ whole genome shotgun (WGS) entry which is preliminary data.</text>
</comment>
<evidence type="ECO:0000313" key="3">
    <source>
        <dbReference type="EMBL" id="KAF6126014.1"/>
    </source>
</evidence>
<dbReference type="Pfam" id="PF07978">
    <property type="entry name" value="NIPSNAP"/>
    <property type="match status" value="1"/>
</dbReference>
<protein>
    <submittedName>
        <fullName evidence="3">Nipsnap-like protein 2</fullName>
    </submittedName>
</protein>
<accession>A0A834BBC4</accession>
<dbReference type="GO" id="GO:0005739">
    <property type="term" value="C:mitochondrion"/>
    <property type="evidence" value="ECO:0007669"/>
    <property type="project" value="TreeGrafter"/>
</dbReference>
<dbReference type="AlphaFoldDB" id="A0A834BBC4"/>
<dbReference type="GO" id="GO:0000423">
    <property type="term" value="P:mitophagy"/>
    <property type="evidence" value="ECO:0007669"/>
    <property type="project" value="UniProtKB-ARBA"/>
</dbReference>
<dbReference type="Proteomes" id="UP000664940">
    <property type="component" value="Unassembled WGS sequence"/>
</dbReference>
<proteinExistence type="inferred from homology"/>
<dbReference type="InterPro" id="IPR012577">
    <property type="entry name" value="NIPSNAP"/>
</dbReference>
<reference evidence="3 4" key="1">
    <citation type="journal article" date="2020" name="Nature">
        <title>Six reference-quality genomes reveal evolution of bat adaptations.</title>
        <authorList>
            <person name="Jebb D."/>
            <person name="Huang Z."/>
            <person name="Pippel M."/>
            <person name="Hughes G.M."/>
            <person name="Lavrichenko K."/>
            <person name="Devanna P."/>
            <person name="Winkler S."/>
            <person name="Jermiin L.S."/>
            <person name="Skirmuntt E.C."/>
            <person name="Katzourakis A."/>
            <person name="Burkitt-Gray L."/>
            <person name="Ray D.A."/>
            <person name="Sullivan K.A.M."/>
            <person name="Roscito J.G."/>
            <person name="Kirilenko B.M."/>
            <person name="Davalos L.M."/>
            <person name="Corthals A.P."/>
            <person name="Power M.L."/>
            <person name="Jones G."/>
            <person name="Ransome R.D."/>
            <person name="Dechmann D.K.N."/>
            <person name="Locatelli A.G."/>
            <person name="Puechmaille S.J."/>
            <person name="Fedrigo O."/>
            <person name="Jarvis E.D."/>
            <person name="Hiller M."/>
            <person name="Vernes S.C."/>
            <person name="Myers E.W."/>
            <person name="Teeling E.C."/>
        </authorList>
    </citation>
    <scope>NUCLEOTIDE SEQUENCE [LARGE SCALE GENOMIC DNA]</scope>
    <source>
        <strain evidence="3">Bat1K_MPI-CBG_1</strain>
    </source>
</reference>
<dbReference type="InterPro" id="IPR051557">
    <property type="entry name" value="NipSnap_domain"/>
</dbReference>
<dbReference type="PANTHER" id="PTHR21017:SF14">
    <property type="entry name" value="PROTEIN NIPSNAP HOMOLOG 2"/>
    <property type="match status" value="1"/>
</dbReference>
<dbReference type="EMBL" id="JABVXQ010000002">
    <property type="protein sequence ID" value="KAF6126014.1"/>
    <property type="molecule type" value="Genomic_DNA"/>
</dbReference>
<evidence type="ECO:0000259" key="2">
    <source>
        <dbReference type="Pfam" id="PF07978"/>
    </source>
</evidence>